<dbReference type="Gene3D" id="1.20.120.1750">
    <property type="match status" value="1"/>
</dbReference>
<dbReference type="InterPro" id="IPR002867">
    <property type="entry name" value="IBR_dom"/>
</dbReference>
<dbReference type="Pfam" id="PF22191">
    <property type="entry name" value="IBR_1"/>
    <property type="match status" value="1"/>
</dbReference>
<dbReference type="FunFam" id="3.30.40.10:FF:000129">
    <property type="entry name" value="RBR-type E3 ubiquitin transferase"/>
    <property type="match status" value="1"/>
</dbReference>
<protein>
    <recommendedName>
        <fullName evidence="13">Ankyrin repeat and IBR domain-containing protein 1</fullName>
        <ecNumber evidence="4">2.3.2.31</ecNumber>
    </recommendedName>
</protein>
<evidence type="ECO:0000256" key="1">
    <source>
        <dbReference type="ARBA" id="ARBA00001798"/>
    </source>
</evidence>
<dbReference type="InterPro" id="IPR036770">
    <property type="entry name" value="Ankyrin_rpt-contain_sf"/>
</dbReference>
<dbReference type="EC" id="2.3.2.31" evidence="4"/>
<keyword evidence="20" id="KW-1185">Reference proteome</keyword>
<sequence>MGSSSSKFRKHLQNGDEYAALQLYTNNGDLRKGLDPNCSYGDNYNHDTPLHFAARHSMKSLLRIFLFELGGNPNKKNNRNETALHGICIFPQCNNFVLQQRRSECLALILQWRGATLQDGEVEKVDLGAQDEKQNTALHYAAASGLKRCVELLVSHNAPLFIENGQKQTPCDCAEKNNKNQIALFLESKMVFTAEQENIDEDAIMDEIDADECYSGLRAQDLQEAKDQLLVETSDMLRVPLFTAEALLRNHEWSREMLLEAWMDDPIACCDKCGVVPPSSVLSELPTTAIQNDLEPVLTPSPSQVTSTVCDICACTIPSPEEPVNMTCDHQFCRSCWERYLTGKIIEGEAHNIYCPGYECCRLVPVEVIETLVSRDMARRYLQFDIKAFVDSNPSIKWCPFPGCGRAVRLPDSDNPLSPSFRGLNDMRTGNEVSHAVDCGNGHIFCWWCLGEAHEPACCDKWKNWHEKMGETKPEEMNGTEEETVVAANCLWLVTNSKPCPNCKSPIQKNEGCNHMKCSKCKHDFCWVCLEQWKKHSSATGGYFRCNRYEVVKKVGEYSDLMKHEAEAKSKRLQELNRFVHYYTRFKNHENSFKLEEPLVSTAKEKMLVLAKAVTDPDSANLETKFVEEAVHQLLKARRVLKCSYVYGYYLDDTGYKKPIFEFMQTELEESTETLSEMIARPYLRTPRSKIIMTAHLVQRKRHEFVTAIAKGLVPPDTSPSLKKKRKKYSVELDVSVNVTVILVSYVACRMTFAKLW</sequence>
<dbReference type="OrthoDB" id="69641at2759"/>
<proteinExistence type="inferred from homology"/>
<reference evidence="18 20" key="2">
    <citation type="journal article" date="2013" name="Nature">
        <title>Insights into bilaterian evolution from three spiralian genomes.</title>
        <authorList>
            <person name="Simakov O."/>
            <person name="Marletaz F."/>
            <person name="Cho S.J."/>
            <person name="Edsinger-Gonzales E."/>
            <person name="Havlak P."/>
            <person name="Hellsten U."/>
            <person name="Kuo D.H."/>
            <person name="Larsson T."/>
            <person name="Lv J."/>
            <person name="Arendt D."/>
            <person name="Savage R."/>
            <person name="Osoegawa K."/>
            <person name="de Jong P."/>
            <person name="Grimwood J."/>
            <person name="Chapman J.A."/>
            <person name="Shapiro H."/>
            <person name="Aerts A."/>
            <person name="Otillar R.P."/>
            <person name="Terry A.Y."/>
            <person name="Boore J.L."/>
            <person name="Grigoriev I.V."/>
            <person name="Lindberg D.R."/>
            <person name="Seaver E.C."/>
            <person name="Weisblat D.A."/>
            <person name="Putnam N.H."/>
            <person name="Rokhsar D.S."/>
        </authorList>
    </citation>
    <scope>NUCLEOTIDE SEQUENCE</scope>
    <source>
        <strain evidence="18 20">I ESC-2004</strain>
    </source>
</reference>
<dbReference type="CDD" id="cd20361">
    <property type="entry name" value="Rcat_RBR_ANKIB1"/>
    <property type="match status" value="1"/>
</dbReference>
<dbReference type="SMART" id="SM00248">
    <property type="entry name" value="ANK"/>
    <property type="match status" value="2"/>
</dbReference>
<keyword evidence="10" id="KW-0862">Zinc</keyword>
<evidence type="ECO:0000256" key="5">
    <source>
        <dbReference type="ARBA" id="ARBA00022679"/>
    </source>
</evidence>
<evidence type="ECO:0000313" key="19">
    <source>
        <dbReference type="EnsemblMetazoa" id="CapteP112704"/>
    </source>
</evidence>
<dbReference type="Gene3D" id="3.30.40.10">
    <property type="entry name" value="Zinc/RING finger domain, C3HC4 (zinc finger)"/>
    <property type="match status" value="1"/>
</dbReference>
<dbReference type="PROSITE" id="PS51873">
    <property type="entry name" value="TRIAD"/>
    <property type="match status" value="1"/>
</dbReference>
<dbReference type="HOGENOM" id="CLU_009823_1_0_1"/>
<dbReference type="GO" id="GO:0008270">
    <property type="term" value="F:zinc ion binding"/>
    <property type="evidence" value="ECO:0007669"/>
    <property type="project" value="UniProtKB-KW"/>
</dbReference>
<dbReference type="AlphaFoldDB" id="R7UZQ8"/>
<dbReference type="EMBL" id="KB296474">
    <property type="protein sequence ID" value="ELU11727.1"/>
    <property type="molecule type" value="Genomic_DNA"/>
</dbReference>
<evidence type="ECO:0000259" key="17">
    <source>
        <dbReference type="PROSITE" id="PS51873"/>
    </source>
</evidence>
<dbReference type="EnsemblMetazoa" id="CapteT112704">
    <property type="protein sequence ID" value="CapteP112704"/>
    <property type="gene ID" value="CapteG112704"/>
</dbReference>
<comment type="catalytic activity">
    <reaction evidence="1">
        <text>[E2 ubiquitin-conjugating enzyme]-S-ubiquitinyl-L-cysteine + [acceptor protein]-L-lysine = [E2 ubiquitin-conjugating enzyme]-L-cysteine + [acceptor protein]-N(6)-ubiquitinyl-L-lysine.</text>
        <dbReference type="EC" id="2.3.2.31"/>
    </reaction>
</comment>
<dbReference type="OMA" id="GPMEDPW"/>
<evidence type="ECO:0000256" key="4">
    <source>
        <dbReference type="ARBA" id="ARBA00012251"/>
    </source>
</evidence>
<dbReference type="Pfam" id="PF19422">
    <property type="entry name" value="Ariadne"/>
    <property type="match status" value="1"/>
</dbReference>
<dbReference type="GO" id="GO:0061630">
    <property type="term" value="F:ubiquitin protein ligase activity"/>
    <property type="evidence" value="ECO:0007669"/>
    <property type="project" value="UniProtKB-EC"/>
</dbReference>
<evidence type="ECO:0000256" key="11">
    <source>
        <dbReference type="ARBA" id="ARBA00023043"/>
    </source>
</evidence>
<dbReference type="PANTHER" id="PTHR11685">
    <property type="entry name" value="RBR FAMILY RING FINGER AND IBR DOMAIN-CONTAINING"/>
    <property type="match status" value="1"/>
</dbReference>
<evidence type="ECO:0000256" key="9">
    <source>
        <dbReference type="ARBA" id="ARBA00022786"/>
    </source>
</evidence>
<dbReference type="EMBL" id="AMQN01005648">
    <property type="status" value="NOT_ANNOTATED_CDS"/>
    <property type="molecule type" value="Genomic_DNA"/>
</dbReference>
<evidence type="ECO:0000256" key="13">
    <source>
        <dbReference type="ARBA" id="ARBA00069741"/>
    </source>
</evidence>
<feature type="repeat" description="ANK" evidence="14">
    <location>
        <begin position="133"/>
        <end position="165"/>
    </location>
</feature>
<keyword evidence="7" id="KW-0677">Repeat</keyword>
<dbReference type="FunFam" id="1.20.120.1750:FF:000003">
    <property type="entry name" value="RBR-type E3 ubiquitin transferase"/>
    <property type="match status" value="1"/>
</dbReference>
<dbReference type="GO" id="GO:0016567">
    <property type="term" value="P:protein ubiquitination"/>
    <property type="evidence" value="ECO:0007669"/>
    <property type="project" value="InterPro"/>
</dbReference>
<organism evidence="18">
    <name type="scientific">Capitella teleta</name>
    <name type="common">Polychaete worm</name>
    <dbReference type="NCBI Taxonomy" id="283909"/>
    <lineage>
        <taxon>Eukaryota</taxon>
        <taxon>Metazoa</taxon>
        <taxon>Spiralia</taxon>
        <taxon>Lophotrochozoa</taxon>
        <taxon>Annelida</taxon>
        <taxon>Polychaeta</taxon>
        <taxon>Sedentaria</taxon>
        <taxon>Scolecida</taxon>
        <taxon>Capitellidae</taxon>
        <taxon>Capitella</taxon>
    </lineage>
</organism>
<accession>R7UZQ8</accession>
<keyword evidence="11 14" id="KW-0040">ANK repeat</keyword>
<dbReference type="PROSITE" id="PS50088">
    <property type="entry name" value="ANK_REPEAT"/>
    <property type="match status" value="2"/>
</dbReference>
<reference evidence="20" key="1">
    <citation type="submission" date="2012-12" db="EMBL/GenBank/DDBJ databases">
        <authorList>
            <person name="Hellsten U."/>
            <person name="Grimwood J."/>
            <person name="Chapman J.A."/>
            <person name="Shapiro H."/>
            <person name="Aerts A."/>
            <person name="Otillar R.P."/>
            <person name="Terry A.Y."/>
            <person name="Boore J.L."/>
            <person name="Simakov O."/>
            <person name="Marletaz F."/>
            <person name="Cho S.-J."/>
            <person name="Edsinger-Gonzales E."/>
            <person name="Havlak P."/>
            <person name="Kuo D.-H."/>
            <person name="Larsson T."/>
            <person name="Lv J."/>
            <person name="Arendt D."/>
            <person name="Savage R."/>
            <person name="Osoegawa K."/>
            <person name="de Jong P."/>
            <person name="Lindberg D.R."/>
            <person name="Seaver E.C."/>
            <person name="Weisblat D.A."/>
            <person name="Putnam N.H."/>
            <person name="Grigoriev I.V."/>
            <person name="Rokhsar D.S."/>
        </authorList>
    </citation>
    <scope>NUCLEOTIDE SEQUENCE</scope>
    <source>
        <strain evidence="20">I ESC-2004</strain>
    </source>
</reference>
<comment type="function">
    <text evidence="2">Might act as an E3 ubiquitin-protein ligase, or as part of E3 complex, which accepts ubiquitin from specific E2 ubiquitin-conjugating enzymes and then transfers it to substrates.</text>
</comment>
<dbReference type="Proteomes" id="UP000014760">
    <property type="component" value="Unassembled WGS sequence"/>
</dbReference>
<dbReference type="Pfam" id="PF00023">
    <property type="entry name" value="Ank"/>
    <property type="match status" value="1"/>
</dbReference>
<keyword evidence="8 15" id="KW-0863">Zinc-finger</keyword>
<evidence type="ECO:0000313" key="18">
    <source>
        <dbReference type="EMBL" id="ELU11727.1"/>
    </source>
</evidence>
<dbReference type="InterPro" id="IPR044066">
    <property type="entry name" value="TRIAD_supradom"/>
</dbReference>
<dbReference type="SUPFAM" id="SSF48403">
    <property type="entry name" value="Ankyrin repeat"/>
    <property type="match status" value="1"/>
</dbReference>
<evidence type="ECO:0000256" key="8">
    <source>
        <dbReference type="ARBA" id="ARBA00022771"/>
    </source>
</evidence>
<evidence type="ECO:0000256" key="12">
    <source>
        <dbReference type="ARBA" id="ARBA00023054"/>
    </source>
</evidence>
<evidence type="ECO:0000256" key="3">
    <source>
        <dbReference type="ARBA" id="ARBA00008278"/>
    </source>
</evidence>
<dbReference type="InterPro" id="IPR045840">
    <property type="entry name" value="Ariadne"/>
</dbReference>
<evidence type="ECO:0000256" key="10">
    <source>
        <dbReference type="ARBA" id="ARBA00022833"/>
    </source>
</evidence>
<keyword evidence="12" id="KW-0175">Coiled coil</keyword>
<dbReference type="SUPFAM" id="SSF57850">
    <property type="entry name" value="RING/U-box"/>
    <property type="match status" value="2"/>
</dbReference>
<dbReference type="Pfam" id="PF12796">
    <property type="entry name" value="Ank_2"/>
    <property type="match status" value="1"/>
</dbReference>
<dbReference type="InterPro" id="IPR047564">
    <property type="entry name" value="Rcat_RBR_ANKIB1"/>
</dbReference>
<dbReference type="InterPro" id="IPR013083">
    <property type="entry name" value="Znf_RING/FYVE/PHD"/>
</dbReference>
<dbReference type="SMART" id="SM00647">
    <property type="entry name" value="IBR"/>
    <property type="match status" value="2"/>
</dbReference>
<dbReference type="CDD" id="cd20346">
    <property type="entry name" value="BRcat_RBR_ANKIB1"/>
    <property type="match status" value="1"/>
</dbReference>
<dbReference type="PROSITE" id="PS50089">
    <property type="entry name" value="ZF_RING_2"/>
    <property type="match status" value="1"/>
</dbReference>
<dbReference type="InterPro" id="IPR001841">
    <property type="entry name" value="Znf_RING"/>
</dbReference>
<evidence type="ECO:0000259" key="16">
    <source>
        <dbReference type="PROSITE" id="PS50089"/>
    </source>
</evidence>
<feature type="domain" description="RING-type" evidence="17">
    <location>
        <begin position="306"/>
        <end position="550"/>
    </location>
</feature>
<keyword evidence="6" id="KW-0479">Metal-binding</keyword>
<dbReference type="STRING" id="283909.R7UZQ8"/>
<comment type="similarity">
    <text evidence="3">Belongs to the RBR family.</text>
</comment>
<evidence type="ECO:0000256" key="7">
    <source>
        <dbReference type="ARBA" id="ARBA00022737"/>
    </source>
</evidence>
<evidence type="ECO:0000256" key="15">
    <source>
        <dbReference type="PROSITE-ProRule" id="PRU00175"/>
    </source>
</evidence>
<dbReference type="InterPro" id="IPR017907">
    <property type="entry name" value="Znf_RING_CS"/>
</dbReference>
<feature type="repeat" description="ANK" evidence="14">
    <location>
        <begin position="45"/>
        <end position="78"/>
    </location>
</feature>
<evidence type="ECO:0000256" key="6">
    <source>
        <dbReference type="ARBA" id="ARBA00022723"/>
    </source>
</evidence>
<gene>
    <name evidence="18" type="ORF">CAPTEDRAFT_112704</name>
</gene>
<keyword evidence="9" id="KW-0833">Ubl conjugation pathway</keyword>
<dbReference type="FunFam" id="1.25.40.20:FF:000040">
    <property type="entry name" value="RBR-type E3 ubiquitin transferase"/>
    <property type="match status" value="1"/>
</dbReference>
<dbReference type="InterPro" id="IPR002110">
    <property type="entry name" value="Ankyrin_rpt"/>
</dbReference>
<keyword evidence="5" id="KW-0808">Transferase</keyword>
<dbReference type="PROSITE" id="PS00518">
    <property type="entry name" value="ZF_RING_1"/>
    <property type="match status" value="1"/>
</dbReference>
<dbReference type="Pfam" id="PF01485">
    <property type="entry name" value="IBR"/>
    <property type="match status" value="1"/>
</dbReference>
<evidence type="ECO:0000256" key="14">
    <source>
        <dbReference type="PROSITE-ProRule" id="PRU00023"/>
    </source>
</evidence>
<evidence type="ECO:0000256" key="2">
    <source>
        <dbReference type="ARBA" id="ARBA00003976"/>
    </source>
</evidence>
<evidence type="ECO:0000313" key="20">
    <source>
        <dbReference type="Proteomes" id="UP000014760"/>
    </source>
</evidence>
<dbReference type="Gene3D" id="1.25.40.20">
    <property type="entry name" value="Ankyrin repeat-containing domain"/>
    <property type="match status" value="1"/>
</dbReference>
<dbReference type="InterPro" id="IPR031127">
    <property type="entry name" value="E3_UB_ligase_RBR"/>
</dbReference>
<reference evidence="19" key="3">
    <citation type="submission" date="2015-06" db="UniProtKB">
        <authorList>
            <consortium name="EnsemblMetazoa"/>
        </authorList>
    </citation>
    <scope>IDENTIFICATION</scope>
</reference>
<name>R7UZQ8_CAPTE</name>
<feature type="domain" description="RING-type" evidence="16">
    <location>
        <begin position="310"/>
        <end position="356"/>
    </location>
</feature>